<evidence type="ECO:0000256" key="12">
    <source>
        <dbReference type="SAM" id="SignalP"/>
    </source>
</evidence>
<evidence type="ECO:0000256" key="11">
    <source>
        <dbReference type="RuleBase" id="RU003357"/>
    </source>
</evidence>
<dbReference type="AlphaFoldDB" id="A0A1M5YYK1"/>
<comment type="subcellular location">
    <subcellularLocation>
        <location evidence="1 10">Cell outer membrane</location>
        <topology evidence="1 10">Multi-pass membrane protein</topology>
    </subcellularLocation>
</comment>
<evidence type="ECO:0000256" key="10">
    <source>
        <dbReference type="PROSITE-ProRule" id="PRU01360"/>
    </source>
</evidence>
<dbReference type="Pfam" id="PF00593">
    <property type="entry name" value="TonB_dep_Rec_b-barrel"/>
    <property type="match status" value="1"/>
</dbReference>
<keyword evidence="3 10" id="KW-0813">Transport</keyword>
<evidence type="ECO:0000259" key="14">
    <source>
        <dbReference type="Pfam" id="PF07715"/>
    </source>
</evidence>
<dbReference type="Proteomes" id="UP000184226">
    <property type="component" value="Unassembled WGS sequence"/>
</dbReference>
<dbReference type="GO" id="GO:0038023">
    <property type="term" value="F:signaling receptor activity"/>
    <property type="evidence" value="ECO:0007669"/>
    <property type="project" value="InterPro"/>
</dbReference>
<evidence type="ECO:0000256" key="3">
    <source>
        <dbReference type="ARBA" id="ARBA00022448"/>
    </source>
</evidence>
<accession>A0A1M5YYK1</accession>
<evidence type="ECO:0000256" key="4">
    <source>
        <dbReference type="ARBA" id="ARBA00022452"/>
    </source>
</evidence>
<dbReference type="InterPro" id="IPR039426">
    <property type="entry name" value="TonB-dep_rcpt-like"/>
</dbReference>
<dbReference type="InterPro" id="IPR010105">
    <property type="entry name" value="TonB_sidphr_rcpt"/>
</dbReference>
<keyword evidence="12" id="KW-0732">Signal</keyword>
<evidence type="ECO:0000259" key="13">
    <source>
        <dbReference type="Pfam" id="PF00593"/>
    </source>
</evidence>
<evidence type="ECO:0000256" key="9">
    <source>
        <dbReference type="ARBA" id="ARBA00023237"/>
    </source>
</evidence>
<dbReference type="GO" id="GO:0015891">
    <property type="term" value="P:siderophore transport"/>
    <property type="evidence" value="ECO:0007669"/>
    <property type="project" value="InterPro"/>
</dbReference>
<keyword evidence="8 15" id="KW-0675">Receptor</keyword>
<dbReference type="PANTHER" id="PTHR32552:SF74">
    <property type="entry name" value="HYDROXAMATE SIDEROPHORE RECEPTOR FHUE"/>
    <property type="match status" value="1"/>
</dbReference>
<gene>
    <name evidence="15" type="ORF">SAMN04488135_11173</name>
</gene>
<dbReference type="Gene3D" id="2.170.130.10">
    <property type="entry name" value="TonB-dependent receptor, plug domain"/>
    <property type="match status" value="1"/>
</dbReference>
<keyword evidence="6 11" id="KW-0798">TonB box</keyword>
<evidence type="ECO:0000256" key="6">
    <source>
        <dbReference type="ARBA" id="ARBA00023077"/>
    </source>
</evidence>
<dbReference type="Gene3D" id="2.40.170.20">
    <property type="entry name" value="TonB-dependent receptor, beta-barrel domain"/>
    <property type="match status" value="1"/>
</dbReference>
<evidence type="ECO:0000256" key="2">
    <source>
        <dbReference type="ARBA" id="ARBA00009810"/>
    </source>
</evidence>
<dbReference type="PANTHER" id="PTHR32552">
    <property type="entry name" value="FERRICHROME IRON RECEPTOR-RELATED"/>
    <property type="match status" value="1"/>
</dbReference>
<keyword evidence="5 10" id="KW-0812">Transmembrane</keyword>
<dbReference type="GO" id="GO:0015344">
    <property type="term" value="F:siderophore uptake transmembrane transporter activity"/>
    <property type="evidence" value="ECO:0007669"/>
    <property type="project" value="TreeGrafter"/>
</dbReference>
<dbReference type="GO" id="GO:0009279">
    <property type="term" value="C:cell outer membrane"/>
    <property type="evidence" value="ECO:0007669"/>
    <property type="project" value="UniProtKB-SubCell"/>
</dbReference>
<evidence type="ECO:0000313" key="16">
    <source>
        <dbReference type="Proteomes" id="UP000184226"/>
    </source>
</evidence>
<evidence type="ECO:0000256" key="8">
    <source>
        <dbReference type="ARBA" id="ARBA00023170"/>
    </source>
</evidence>
<feature type="chain" id="PRO_5012748205" evidence="12">
    <location>
        <begin position="23"/>
        <end position="703"/>
    </location>
</feature>
<name>A0A1M5YYK1_9BURK</name>
<evidence type="ECO:0000256" key="1">
    <source>
        <dbReference type="ARBA" id="ARBA00004571"/>
    </source>
</evidence>
<evidence type="ECO:0000313" key="15">
    <source>
        <dbReference type="EMBL" id="SHI17020.1"/>
    </source>
</evidence>
<keyword evidence="4 10" id="KW-1134">Transmembrane beta strand</keyword>
<feature type="signal peptide" evidence="12">
    <location>
        <begin position="1"/>
        <end position="22"/>
    </location>
</feature>
<dbReference type="InterPro" id="IPR036942">
    <property type="entry name" value="Beta-barrel_TonB_sf"/>
</dbReference>
<dbReference type="EMBL" id="FQXE01000011">
    <property type="protein sequence ID" value="SHI17020.1"/>
    <property type="molecule type" value="Genomic_DNA"/>
</dbReference>
<evidence type="ECO:0000256" key="5">
    <source>
        <dbReference type="ARBA" id="ARBA00022692"/>
    </source>
</evidence>
<feature type="domain" description="TonB-dependent receptor-like beta-barrel" evidence="13">
    <location>
        <begin position="275"/>
        <end position="671"/>
    </location>
</feature>
<dbReference type="STRING" id="658167.SAMN04488135_11173"/>
<keyword evidence="7 10" id="KW-0472">Membrane</keyword>
<keyword evidence="9 10" id="KW-0998">Cell outer membrane</keyword>
<dbReference type="InterPro" id="IPR037066">
    <property type="entry name" value="Plug_dom_sf"/>
</dbReference>
<dbReference type="Pfam" id="PF07715">
    <property type="entry name" value="Plug"/>
    <property type="match status" value="1"/>
</dbReference>
<dbReference type="InterPro" id="IPR000531">
    <property type="entry name" value="Beta-barrel_TonB"/>
</dbReference>
<feature type="domain" description="TonB-dependent receptor plug" evidence="14">
    <location>
        <begin position="63"/>
        <end position="161"/>
    </location>
</feature>
<keyword evidence="16" id="KW-1185">Reference proteome</keyword>
<dbReference type="PROSITE" id="PS52016">
    <property type="entry name" value="TONB_DEPENDENT_REC_3"/>
    <property type="match status" value="1"/>
</dbReference>
<organism evidence="15 16">
    <name type="scientific">Pollutimonas bauzanensis</name>
    <dbReference type="NCBI Taxonomy" id="658167"/>
    <lineage>
        <taxon>Bacteria</taxon>
        <taxon>Pseudomonadati</taxon>
        <taxon>Pseudomonadota</taxon>
        <taxon>Betaproteobacteria</taxon>
        <taxon>Burkholderiales</taxon>
        <taxon>Alcaligenaceae</taxon>
        <taxon>Pollutimonas</taxon>
    </lineage>
</organism>
<dbReference type="SUPFAM" id="SSF56935">
    <property type="entry name" value="Porins"/>
    <property type="match status" value="1"/>
</dbReference>
<dbReference type="NCBIfam" id="TIGR01783">
    <property type="entry name" value="TonB-siderophor"/>
    <property type="match status" value="1"/>
</dbReference>
<evidence type="ECO:0000256" key="7">
    <source>
        <dbReference type="ARBA" id="ARBA00023136"/>
    </source>
</evidence>
<protein>
    <submittedName>
        <fullName evidence="15">Outer-membrane receptor for ferric coprogen and ferric-rhodotorulic acid</fullName>
    </submittedName>
</protein>
<dbReference type="InterPro" id="IPR012910">
    <property type="entry name" value="Plug_dom"/>
</dbReference>
<reference evidence="15 16" key="1">
    <citation type="submission" date="2016-11" db="EMBL/GenBank/DDBJ databases">
        <authorList>
            <person name="Jaros S."/>
            <person name="Januszkiewicz K."/>
            <person name="Wedrychowicz H."/>
        </authorList>
    </citation>
    <scope>NUCLEOTIDE SEQUENCE [LARGE SCALE GENOMIC DNA]</scope>
    <source>
        <strain evidence="15 16">CGMCC 1.10190</strain>
    </source>
</reference>
<proteinExistence type="inferred from homology"/>
<sequence length="703" mass="77425">MPSLAGCIGALIVAAYSPFSWAQVPETENEVPVLSPVKVIGQASDDGGYASGSAVGSKETATPREIANSVSVITRQRINDQNLVTVDQALGQVTGVTVISNDTTQSQYRSRGYAMGVAYDGVPSYNNLGGFQQFDLSVYERVEVLRGPAGIFQGSGEPGGIVNLVRKRAKETFEASGLLGVGSWNDRRTELDVTGPINAEKTVRARAVLSTSNRDYFYDTTHTDKWLAYGTLDWDITSATTLSLAVTQQDDKTDASYMGLPAWASGELLDAPRETNPSPDWNRYIWNTKEYVAELEHRYDNEWVGKVKFNRREQSFYFKDAFIWTGVDPASHTVSYRRRISDYDYTRNAVDVYATGPFTLFGRRHHALLGYNYENYLSENVGLAPDTLEGIPFGRPDLVPEIHGAWTSGGKNETSQRGFYGQVRLKVAEPLTVVLGGRLSWFNNKSRSVAPSVPTAWSQGAKEHQHFTPYAAVTYDVGRDITVYGSYASIFVPLTNTKADGSVLKPREGRQTELGIKSEFLGGRLQASAAIFDLRDRNRAYADGAGFFVNAGEVQSRGWEVEVSGRPAPGYEIQAGYTRLETKYLKDAGNEGLPSSTWEPRHTARLWGVRKFADGALKGLGLGLGVHIASENKSGNGSLAMRRQGGYAVVNALVSYKLNNHATVQLNANNLFDRTYYTRLGGLNTYNSYGEPRNFMLTLRAHY</sequence>
<dbReference type="CDD" id="cd01347">
    <property type="entry name" value="ligand_gated_channel"/>
    <property type="match status" value="1"/>
</dbReference>
<comment type="similarity">
    <text evidence="2 10 11">Belongs to the TonB-dependent receptor family.</text>
</comment>